<dbReference type="STRING" id="500633.CLOHIR_00392"/>
<dbReference type="SMART" id="SM00646">
    <property type="entry name" value="Ami_3"/>
    <property type="match status" value="1"/>
</dbReference>
<dbReference type="EC" id="3.5.1.28" evidence="2"/>
<dbReference type="HOGENOM" id="CLU_090645_0_0_9"/>
<organism evidence="2 3">
    <name type="scientific">Peptacetobacter hiranonis (strain DSM 13275 / JCM 10541 / KCTC 15199 / TO-931)</name>
    <name type="common">Clostridium hiranonis</name>
    <dbReference type="NCBI Taxonomy" id="500633"/>
    <lineage>
        <taxon>Bacteria</taxon>
        <taxon>Bacillati</taxon>
        <taxon>Bacillota</taxon>
        <taxon>Clostridia</taxon>
        <taxon>Peptostreptococcales</taxon>
        <taxon>Peptostreptococcaceae</taxon>
        <taxon>Peptacetobacter</taxon>
    </lineage>
</organism>
<dbReference type="CDD" id="cd02696">
    <property type="entry name" value="MurNAc-LAA"/>
    <property type="match status" value="1"/>
</dbReference>
<dbReference type="Proteomes" id="UP000003178">
    <property type="component" value="Unassembled WGS sequence"/>
</dbReference>
<dbReference type="OrthoDB" id="5344211at2"/>
<dbReference type="Pfam" id="PF01520">
    <property type="entry name" value="Amidase_3"/>
    <property type="match status" value="1"/>
</dbReference>
<dbReference type="GO" id="GO:0008745">
    <property type="term" value="F:N-acetylmuramoyl-L-alanine amidase activity"/>
    <property type="evidence" value="ECO:0007669"/>
    <property type="project" value="UniProtKB-EC"/>
</dbReference>
<dbReference type="InterPro" id="IPR002508">
    <property type="entry name" value="MurNAc-LAA_cat"/>
</dbReference>
<dbReference type="SUPFAM" id="SSF53187">
    <property type="entry name" value="Zn-dependent exopeptidases"/>
    <property type="match status" value="1"/>
</dbReference>
<gene>
    <name evidence="2" type="ORF">CLOHIR_00392</name>
</gene>
<reference evidence="2 3" key="2">
    <citation type="submission" date="2008-10" db="EMBL/GenBank/DDBJ databases">
        <title>Draft genome sequence of Clostridium hiranonis (DSM 13275).</title>
        <authorList>
            <person name="Sudarsanam P."/>
            <person name="Ley R."/>
            <person name="Guruge J."/>
            <person name="Turnbaugh P.J."/>
            <person name="Mahowald M."/>
            <person name="Liep D."/>
            <person name="Gordon J."/>
        </authorList>
    </citation>
    <scope>NUCLEOTIDE SEQUENCE [LARGE SCALE GENOMIC DNA]</scope>
    <source>
        <strain evidence="2 3">DSM 13275</strain>
    </source>
</reference>
<dbReference type="GO" id="GO:0009253">
    <property type="term" value="P:peptidoglycan catabolic process"/>
    <property type="evidence" value="ECO:0007669"/>
    <property type="project" value="InterPro"/>
</dbReference>
<keyword evidence="3" id="KW-1185">Reference proteome</keyword>
<sequence>METFSISGGHNPDGKVGCGTVNKKLDMYESTEDRYITNKVIEYLKKDNRKAYNCTVNNGTSQGDVLDKLADKHNDIGADWDISIHFNDVNHKDYVGDGATIGTEVWYYSGSKHAAEIKEKGNLICSNISKIGFRNRGVKAHSGLRFLKETHGKSMIIEVCFCCDKDDVTLYKANRDNIAKAIADALQGKVYNPKKEVKDVDKIVLYHGDADVFAAIVVAQKHKCPMMKESDFKISGLKAKEVVQIGGKSEDANRFQTFKNAAKLL</sequence>
<keyword evidence="2" id="KW-0378">Hydrolase</keyword>
<evidence type="ECO:0000259" key="1">
    <source>
        <dbReference type="SMART" id="SM00646"/>
    </source>
</evidence>
<name>B6FWZ3_PEPHT</name>
<dbReference type="Gene3D" id="3.40.50.12090">
    <property type="match status" value="1"/>
</dbReference>
<dbReference type="AlphaFoldDB" id="B6FWZ3"/>
<dbReference type="EMBL" id="ABWP01000011">
    <property type="protein sequence ID" value="EEA86054.1"/>
    <property type="molecule type" value="Genomic_DNA"/>
</dbReference>
<proteinExistence type="predicted"/>
<dbReference type="eggNOG" id="COG0860">
    <property type="taxonomic scope" value="Bacteria"/>
</dbReference>
<protein>
    <submittedName>
        <fullName evidence="2">N-acetylmuramoyl-L-alanine amidase</fullName>
        <ecNumber evidence="2">3.5.1.28</ecNumber>
    </submittedName>
</protein>
<reference evidence="2 3" key="1">
    <citation type="submission" date="2008-09" db="EMBL/GenBank/DDBJ databases">
        <authorList>
            <person name="Fulton L."/>
            <person name="Clifton S."/>
            <person name="Fulton B."/>
            <person name="Xu J."/>
            <person name="Minx P."/>
            <person name="Pepin K.H."/>
            <person name="Johnson M."/>
            <person name="Thiruvilangam P."/>
            <person name="Bhonagiri V."/>
            <person name="Nash W.E."/>
            <person name="Mardis E.R."/>
            <person name="Wilson R.K."/>
        </authorList>
    </citation>
    <scope>NUCLEOTIDE SEQUENCE [LARGE SCALE GENOMIC DNA]</scope>
    <source>
        <strain evidence="2 3">DSM 13275</strain>
    </source>
</reference>
<dbReference type="RefSeq" id="WP_006439314.1">
    <property type="nucleotide sequence ID" value="NZ_DS995355.1"/>
</dbReference>
<comment type="caution">
    <text evidence="2">The sequence shown here is derived from an EMBL/GenBank/DDBJ whole genome shotgun (WGS) entry which is preliminary data.</text>
</comment>
<accession>B6FWZ3</accession>
<evidence type="ECO:0000313" key="3">
    <source>
        <dbReference type="Proteomes" id="UP000003178"/>
    </source>
</evidence>
<evidence type="ECO:0000313" key="2">
    <source>
        <dbReference type="EMBL" id="EEA86054.1"/>
    </source>
</evidence>
<dbReference type="Gene3D" id="3.40.630.40">
    <property type="entry name" value="Zn-dependent exopeptidases"/>
    <property type="match status" value="1"/>
</dbReference>
<feature type="domain" description="MurNAc-LAA" evidence="1">
    <location>
        <begin position="70"/>
        <end position="187"/>
    </location>
</feature>